<protein>
    <submittedName>
        <fullName evidence="3">Uncharacterized protein</fullName>
    </submittedName>
</protein>
<keyword evidence="2" id="KW-0732">Signal</keyword>
<feature type="chain" id="PRO_5041699749" evidence="2">
    <location>
        <begin position="23"/>
        <end position="130"/>
    </location>
</feature>
<evidence type="ECO:0000313" key="4">
    <source>
        <dbReference type="Proteomes" id="UP001188597"/>
    </source>
</evidence>
<keyword evidence="1" id="KW-0812">Transmembrane</keyword>
<evidence type="ECO:0000256" key="1">
    <source>
        <dbReference type="SAM" id="Phobius"/>
    </source>
</evidence>
<feature type="signal peptide" evidence="2">
    <location>
        <begin position="1"/>
        <end position="22"/>
    </location>
</feature>
<reference evidence="3" key="1">
    <citation type="submission" date="2022-12" db="EMBL/GenBank/DDBJ databases">
        <title>Draft genome assemblies for two species of Escallonia (Escalloniales).</title>
        <authorList>
            <person name="Chanderbali A."/>
            <person name="Dervinis C."/>
            <person name="Anghel I."/>
            <person name="Soltis D."/>
            <person name="Soltis P."/>
            <person name="Zapata F."/>
        </authorList>
    </citation>
    <scope>NUCLEOTIDE SEQUENCE</scope>
    <source>
        <strain evidence="3">UCBG64.0493</strain>
        <tissue evidence="3">Leaf</tissue>
    </source>
</reference>
<evidence type="ECO:0000256" key="2">
    <source>
        <dbReference type="SAM" id="SignalP"/>
    </source>
</evidence>
<organism evidence="3 4">
    <name type="scientific">Escallonia herrerae</name>
    <dbReference type="NCBI Taxonomy" id="1293975"/>
    <lineage>
        <taxon>Eukaryota</taxon>
        <taxon>Viridiplantae</taxon>
        <taxon>Streptophyta</taxon>
        <taxon>Embryophyta</taxon>
        <taxon>Tracheophyta</taxon>
        <taxon>Spermatophyta</taxon>
        <taxon>Magnoliopsida</taxon>
        <taxon>eudicotyledons</taxon>
        <taxon>Gunneridae</taxon>
        <taxon>Pentapetalae</taxon>
        <taxon>asterids</taxon>
        <taxon>campanulids</taxon>
        <taxon>Escalloniales</taxon>
        <taxon>Escalloniaceae</taxon>
        <taxon>Escallonia</taxon>
    </lineage>
</organism>
<gene>
    <name evidence="3" type="ORF">RJ639_041623</name>
</gene>
<sequence length="130" mass="14398">MGGRLVAVGALSVRQVLVIVQSTNCHCGVVALGGGTRLTVIVRPREVCITNMSFMAKISLHMHLIAMMEICALCLILRMYVSQGRNLLTGFMLAFWARVFILLLEKSLAHVGLYVFCKYIGHLKDMSLKD</sequence>
<keyword evidence="4" id="KW-1185">Reference proteome</keyword>
<keyword evidence="1" id="KW-0472">Membrane</keyword>
<keyword evidence="1" id="KW-1133">Transmembrane helix</keyword>
<accession>A0AA88WK11</accession>
<dbReference type="AlphaFoldDB" id="A0AA88WK11"/>
<name>A0AA88WK11_9ASTE</name>
<comment type="caution">
    <text evidence="3">The sequence shown here is derived from an EMBL/GenBank/DDBJ whole genome shotgun (WGS) entry which is preliminary data.</text>
</comment>
<proteinExistence type="predicted"/>
<evidence type="ECO:0000313" key="3">
    <source>
        <dbReference type="EMBL" id="KAK3026603.1"/>
    </source>
</evidence>
<dbReference type="Proteomes" id="UP001188597">
    <property type="component" value="Unassembled WGS sequence"/>
</dbReference>
<feature type="transmembrane region" description="Helical" evidence="1">
    <location>
        <begin position="60"/>
        <end position="81"/>
    </location>
</feature>
<dbReference type="EMBL" id="JAVXUP010000495">
    <property type="protein sequence ID" value="KAK3026603.1"/>
    <property type="molecule type" value="Genomic_DNA"/>
</dbReference>